<sequence>MLGSTFVCHFIIDLILLGITSSVFAEGELLFFASTKEK</sequence>
<organism evidence="1 2">
    <name type="scientific">Aggregatibacter actinomycetemcomitans serotype e str. SC1083</name>
    <dbReference type="NCBI Taxonomy" id="907488"/>
    <lineage>
        <taxon>Bacteria</taxon>
        <taxon>Pseudomonadati</taxon>
        <taxon>Pseudomonadota</taxon>
        <taxon>Gammaproteobacteria</taxon>
        <taxon>Pasteurellales</taxon>
        <taxon>Pasteurellaceae</taxon>
        <taxon>Aggregatibacter</taxon>
    </lineage>
</organism>
<gene>
    <name evidence="1" type="ORF">SC1083_1776</name>
</gene>
<dbReference type="Proteomes" id="UP000005508">
    <property type="component" value="Unassembled WGS sequence"/>
</dbReference>
<dbReference type="AlphaFoldDB" id="G4AAA3"/>
<accession>G4AAA3</accession>
<protein>
    <submittedName>
        <fullName evidence="1">Uncharacterized protein</fullName>
    </submittedName>
</protein>
<comment type="caution">
    <text evidence="1">The sequence shown here is derived from an EMBL/GenBank/DDBJ whole genome shotgun (WGS) entry which is preliminary data.</text>
</comment>
<dbReference type="PATRIC" id="fig|907488.3.peg.1746"/>
<evidence type="ECO:0000313" key="1">
    <source>
        <dbReference type="EMBL" id="EGY33215.1"/>
    </source>
</evidence>
<name>G4AAA3_AGGAC</name>
<proteinExistence type="predicted"/>
<dbReference type="EMBL" id="AEJM01000036">
    <property type="protein sequence ID" value="EGY33215.1"/>
    <property type="molecule type" value="Genomic_DNA"/>
</dbReference>
<reference evidence="1 2" key="1">
    <citation type="submission" date="2010-10" db="EMBL/GenBank/DDBJ databases">
        <authorList>
            <person name="Chen C."/>
            <person name="Kittichotirat W."/>
            <person name="Asikainen S."/>
            <person name="Bumgarner R."/>
        </authorList>
    </citation>
    <scope>NUCLEOTIDE SEQUENCE [LARGE SCALE GENOMIC DNA]</scope>
    <source>
        <strain evidence="1 2">SC1083</strain>
    </source>
</reference>
<evidence type="ECO:0000313" key="2">
    <source>
        <dbReference type="Proteomes" id="UP000005508"/>
    </source>
</evidence>